<comment type="similarity">
    <text evidence="1">Belongs to the short-chain dehydrogenases/reductases (SDR) family.</text>
</comment>
<dbReference type="PANTHER" id="PTHR44196:SF3">
    <property type="entry name" value="SHORT CHAIN DEHYDROGENASE FAMILY PROTEIN"/>
    <property type="match status" value="1"/>
</dbReference>
<proteinExistence type="inferred from homology"/>
<sequence>MGPRRKLPERLVRGTQFLKKAGMAKKIIVVGASSGIGKEIASQLIGQGNKVALFARRDKELKKIVSSFKDLKADQVIIVKHDVTQYSQVSATFTKAIKSLGGLDEIYYASGLMHRIEPEEFSVEKDLEMLEVNLLGCVAWLDLAAKFFQNQKSGKIIGISSIAGDRGRRGNPVYNASKAGMTTYLEALRNRLAVKGIQVVTVRPGMIETPMTAGLSGLLWLITAKEAASVIINKVNAGKEDFYVPARWALVSLIIRSIPSFIFRRLSI</sequence>
<reference evidence="3" key="1">
    <citation type="submission" date="2013-05" db="EMBL/GenBank/DDBJ databases">
        <authorList>
            <person name="Harkins D.M."/>
            <person name="Durkin A.S."/>
            <person name="Brinkac L.M."/>
            <person name="Haft D.H."/>
            <person name="Selengut J.D."/>
            <person name="Sanka R."/>
            <person name="DePew J."/>
            <person name="Purushe J."/>
            <person name="Hartskeerl R.A."/>
            <person name="Ahmed A."/>
            <person name="van der Linden H."/>
            <person name="Goris M.G.A."/>
            <person name="Vinetz J.M."/>
            <person name="Sutton G.G."/>
            <person name="Nierman W.C."/>
            <person name="Fouts D.E."/>
        </authorList>
    </citation>
    <scope>NUCLEOTIDE SEQUENCE [LARGE SCALE GENOMIC DNA]</scope>
    <source>
        <strain evidence="3">5399</strain>
    </source>
</reference>
<evidence type="ECO:0000313" key="3">
    <source>
        <dbReference type="EMBL" id="EQA46681.1"/>
    </source>
</evidence>
<protein>
    <submittedName>
        <fullName evidence="3">KR domain protein</fullName>
    </submittedName>
</protein>
<comment type="caution">
    <text evidence="3">The sequence shown here is derived from an EMBL/GenBank/DDBJ whole genome shotgun (WGS) entry which is preliminary data.</text>
</comment>
<dbReference type="Pfam" id="PF00106">
    <property type="entry name" value="adh_short"/>
    <property type="match status" value="1"/>
</dbReference>
<dbReference type="EMBL" id="AHMO02000004">
    <property type="protein sequence ID" value="EQA46681.1"/>
    <property type="molecule type" value="Genomic_DNA"/>
</dbReference>
<dbReference type="PRINTS" id="PR00081">
    <property type="entry name" value="GDHRDH"/>
</dbReference>
<name>T0FFM3_9LEPT</name>
<keyword evidence="2" id="KW-0560">Oxidoreductase</keyword>
<organism evidence="3 4">
    <name type="scientific">Leptospira broomii serovar Hurstbridge str. 5399</name>
    <dbReference type="NCBI Taxonomy" id="1049789"/>
    <lineage>
        <taxon>Bacteria</taxon>
        <taxon>Pseudomonadati</taxon>
        <taxon>Spirochaetota</taxon>
        <taxon>Spirochaetia</taxon>
        <taxon>Leptospirales</taxon>
        <taxon>Leptospiraceae</taxon>
        <taxon>Leptospira</taxon>
    </lineage>
</organism>
<dbReference type="Proteomes" id="UP000015454">
    <property type="component" value="Unassembled WGS sequence"/>
</dbReference>
<dbReference type="GO" id="GO:0016020">
    <property type="term" value="C:membrane"/>
    <property type="evidence" value="ECO:0007669"/>
    <property type="project" value="TreeGrafter"/>
</dbReference>
<evidence type="ECO:0000256" key="1">
    <source>
        <dbReference type="ARBA" id="ARBA00006484"/>
    </source>
</evidence>
<evidence type="ECO:0000313" key="4">
    <source>
        <dbReference type="Proteomes" id="UP000015454"/>
    </source>
</evidence>
<keyword evidence="4" id="KW-1185">Reference proteome</keyword>
<accession>T0FFM3</accession>
<dbReference type="GO" id="GO:0016491">
    <property type="term" value="F:oxidoreductase activity"/>
    <property type="evidence" value="ECO:0007669"/>
    <property type="project" value="UniProtKB-KW"/>
</dbReference>
<dbReference type="PANTHER" id="PTHR44196">
    <property type="entry name" value="DEHYDROGENASE/REDUCTASE SDR FAMILY MEMBER 7B"/>
    <property type="match status" value="1"/>
</dbReference>
<dbReference type="AlphaFoldDB" id="T0FFM3"/>
<dbReference type="Gene3D" id="3.40.50.720">
    <property type="entry name" value="NAD(P)-binding Rossmann-like Domain"/>
    <property type="match status" value="1"/>
</dbReference>
<evidence type="ECO:0000256" key="2">
    <source>
        <dbReference type="ARBA" id="ARBA00023002"/>
    </source>
</evidence>
<dbReference type="STRING" id="1049789.LEP1GSC050_1071"/>
<dbReference type="InterPro" id="IPR002347">
    <property type="entry name" value="SDR_fam"/>
</dbReference>
<dbReference type="InterPro" id="IPR020904">
    <property type="entry name" value="Sc_DH/Rdtase_CS"/>
</dbReference>
<dbReference type="SUPFAM" id="SSF51735">
    <property type="entry name" value="NAD(P)-binding Rossmann-fold domains"/>
    <property type="match status" value="1"/>
</dbReference>
<gene>
    <name evidence="3" type="ORF">LEP1GSC050_1071</name>
</gene>
<dbReference type="PROSITE" id="PS00061">
    <property type="entry name" value="ADH_SHORT"/>
    <property type="match status" value="1"/>
</dbReference>
<dbReference type="InterPro" id="IPR036291">
    <property type="entry name" value="NAD(P)-bd_dom_sf"/>
</dbReference>